<gene>
    <name evidence="1" type="ORF">ABID43_002655</name>
</gene>
<comment type="caution">
    <text evidence="1">The sequence shown here is derived from an EMBL/GenBank/DDBJ whole genome shotgun (WGS) entry which is preliminary data.</text>
</comment>
<keyword evidence="2" id="KW-1185">Reference proteome</keyword>
<dbReference type="RefSeq" id="WP_238276440.1">
    <property type="nucleotide sequence ID" value="NZ_BPQL01000016.1"/>
</dbReference>
<reference evidence="1 2" key="1">
    <citation type="submission" date="2024-06" db="EMBL/GenBank/DDBJ databases">
        <title>Genomic Encyclopedia of Type Strains, Phase IV (KMG-IV): sequencing the most valuable type-strain genomes for metagenomic binning, comparative biology and taxonomic classification.</title>
        <authorList>
            <person name="Goeker M."/>
        </authorList>
    </citation>
    <scope>NUCLEOTIDE SEQUENCE [LARGE SCALE GENOMIC DNA]</scope>
    <source>
        <strain evidence="1 2">DSM 21331</strain>
    </source>
</reference>
<evidence type="ECO:0000313" key="2">
    <source>
        <dbReference type="Proteomes" id="UP001549145"/>
    </source>
</evidence>
<evidence type="ECO:0000313" key="1">
    <source>
        <dbReference type="EMBL" id="MET3693111.1"/>
    </source>
</evidence>
<organism evidence="1 2">
    <name type="scientific">Methylobacterium goesingense</name>
    <dbReference type="NCBI Taxonomy" id="243690"/>
    <lineage>
        <taxon>Bacteria</taxon>
        <taxon>Pseudomonadati</taxon>
        <taxon>Pseudomonadota</taxon>
        <taxon>Alphaproteobacteria</taxon>
        <taxon>Hyphomicrobiales</taxon>
        <taxon>Methylobacteriaceae</taxon>
        <taxon>Methylobacterium</taxon>
    </lineage>
</organism>
<dbReference type="EMBL" id="JBEPMM010000006">
    <property type="protein sequence ID" value="MET3693111.1"/>
    <property type="molecule type" value="Genomic_DNA"/>
</dbReference>
<proteinExistence type="predicted"/>
<sequence>MLIELLHLMTTPVPLAHRRHLRESVLLLSRSRRCRAAWASHLEQARAAVIASCAGLQQRRVAVVLGSGLLQDVPLAHLAQTFEAVHLVDAVHLWPARRQARAFPNVRLITADLTGGRNGGDPLPALCGGDRVDFVVSANVLSQLPILPLDRAGPVPAELGARIVGAHLDGLARLAARVCLLTDVEQLEEDRVGRITDRLDLLHGVDPGTPDRRWTWDLAPYGEAARHLRHRHRVVAFLDWRGPQTRESRPEPGRLS</sequence>
<accession>A0ABV2L5K2</accession>
<evidence type="ECO:0008006" key="3">
    <source>
        <dbReference type="Google" id="ProtNLM"/>
    </source>
</evidence>
<name>A0ABV2L5K2_9HYPH</name>
<dbReference type="Proteomes" id="UP001549145">
    <property type="component" value="Unassembled WGS sequence"/>
</dbReference>
<protein>
    <recommendedName>
        <fullName evidence="3">Class I SAM-dependent methyltransferase</fullName>
    </recommendedName>
</protein>